<dbReference type="Proteomes" id="UP000830835">
    <property type="component" value="Unassembled WGS sequence"/>
</dbReference>
<dbReference type="Pfam" id="PF02470">
    <property type="entry name" value="MlaD"/>
    <property type="match status" value="1"/>
</dbReference>
<dbReference type="InterPro" id="IPR039342">
    <property type="entry name" value="TGD2-like"/>
</dbReference>
<dbReference type="PANTHER" id="PTHR34675">
    <property type="entry name" value="PROTEIN TRIGALACTOSYLDIACYLGLYCEROL 2, CHLOROPLASTIC"/>
    <property type="match status" value="1"/>
</dbReference>
<evidence type="ECO:0000313" key="4">
    <source>
        <dbReference type="Proteomes" id="UP000830835"/>
    </source>
</evidence>
<keyword evidence="1" id="KW-0472">Membrane</keyword>
<gene>
    <name evidence="3" type="ORF">JX360_00780</name>
</gene>
<keyword evidence="4" id="KW-1185">Reference proteome</keyword>
<dbReference type="InterPro" id="IPR003399">
    <property type="entry name" value="Mce/MlaD"/>
</dbReference>
<reference evidence="3" key="1">
    <citation type="submission" date="2021-02" db="EMBL/GenBank/DDBJ databases">
        <title>The CRISPR/cas machinery reduction and long-range gene transfer in the hot spring cyanobacterium Synechococcus.</title>
        <authorList>
            <person name="Dvorak P."/>
            <person name="Jahodarova E."/>
            <person name="Hasler P."/>
            <person name="Poulickova A."/>
        </authorList>
    </citation>
    <scope>NUCLEOTIDE SEQUENCE</scope>
    <source>
        <strain evidence="3">Rupite</strain>
    </source>
</reference>
<dbReference type="EMBL" id="JAFIRA010000001">
    <property type="protein sequence ID" value="MCJ2541451.1"/>
    <property type="molecule type" value="Genomic_DNA"/>
</dbReference>
<name>A0ABT0C6S0_THEVL</name>
<dbReference type="PANTHER" id="PTHR34675:SF1">
    <property type="entry name" value="PROTEIN TRIGALACTOSYLDIACYLGLYCEROL 2, CHLOROPLASTIC"/>
    <property type="match status" value="1"/>
</dbReference>
<sequence length="400" mass="43063">MRSRAVREGAVGLLILAGALGFAGLFLWIYNLRFGGQGFRFTVTYSNVVGLAEGSSVRLRGVNVGRVERIVPQLTRVEVQVAVDQPLVIPRNALFFTSQTGLVGETVMDILPPADPQILGGSPLAEDCDSSQMVCQGDVVEGTPGVDFGQLLTQMDRLITRVNDDEFFDNLNSTLEGITRVANSVADLSETVEDRVAAIRTEDLDLSQFTTAATAIQEAAESVRRTAQSFQSAADELTGLVEQNRTSLNASLQNVQQVSEDLQAMSSAVRPLITDPQLHTDVRQILADVRVASGNVAQATEDLRQISANLNDPGTMATLRQTLDSARVTFQNTQKITADIDELTGDPQFRRGLRDLVLGLSGLVSSVPGDSGEQVQPATAEYHFRFAPVSFVDVVSSSPP</sequence>
<evidence type="ECO:0000256" key="1">
    <source>
        <dbReference type="SAM" id="Phobius"/>
    </source>
</evidence>
<feature type="domain" description="Mce/MlaD" evidence="2">
    <location>
        <begin position="38"/>
        <end position="112"/>
    </location>
</feature>
<comment type="caution">
    <text evidence="3">The sequence shown here is derived from an EMBL/GenBank/DDBJ whole genome shotgun (WGS) entry which is preliminary data.</text>
</comment>
<evidence type="ECO:0000313" key="3">
    <source>
        <dbReference type="EMBL" id="MCJ2541451.1"/>
    </source>
</evidence>
<protein>
    <submittedName>
        <fullName evidence="3">MCE family protein</fullName>
    </submittedName>
</protein>
<accession>A0ABT0C6S0</accession>
<organism evidence="3 4">
    <name type="scientific">Thermostichus vulcanus str. 'Rupite'</name>
    <dbReference type="NCBI Taxonomy" id="2813851"/>
    <lineage>
        <taxon>Bacteria</taxon>
        <taxon>Bacillati</taxon>
        <taxon>Cyanobacteriota</taxon>
        <taxon>Cyanophyceae</taxon>
        <taxon>Thermostichales</taxon>
        <taxon>Thermostichaceae</taxon>
        <taxon>Thermostichus</taxon>
    </lineage>
</organism>
<proteinExistence type="predicted"/>
<keyword evidence="1" id="KW-0812">Transmembrane</keyword>
<evidence type="ECO:0000259" key="2">
    <source>
        <dbReference type="Pfam" id="PF02470"/>
    </source>
</evidence>
<feature type="transmembrane region" description="Helical" evidence="1">
    <location>
        <begin position="12"/>
        <end position="30"/>
    </location>
</feature>
<keyword evidence="1" id="KW-1133">Transmembrane helix</keyword>